<organism evidence="1 2">
    <name type="scientific">Bartonella tamiae Th239</name>
    <dbReference type="NCBI Taxonomy" id="1094558"/>
    <lineage>
        <taxon>Bacteria</taxon>
        <taxon>Pseudomonadati</taxon>
        <taxon>Pseudomonadota</taxon>
        <taxon>Alphaproteobacteria</taxon>
        <taxon>Hyphomicrobiales</taxon>
        <taxon>Bartonellaceae</taxon>
        <taxon>Bartonella</taxon>
    </lineage>
</organism>
<proteinExistence type="predicted"/>
<sequence length="117" mass="13363">MFNICLFGQAGWASFGVTEVHWCRMSVTVTIFVDKSWLLPGVFARLIIPPSHVPFSLRLFALGGRIGHFYQSSIKTAFITLHRYFLIMFLKSDICCGLTLILQNNNQLLKLRSIVRL</sequence>
<dbReference type="OrthoDB" id="9759749at2"/>
<dbReference type="AlphaFoldDB" id="J0R155"/>
<gene>
    <name evidence="1" type="ORF">ME5_01830</name>
</gene>
<dbReference type="EMBL" id="AIMB01000008">
    <property type="protein sequence ID" value="EJF89279.1"/>
    <property type="molecule type" value="Genomic_DNA"/>
</dbReference>
<comment type="caution">
    <text evidence="1">The sequence shown here is derived from an EMBL/GenBank/DDBJ whole genome shotgun (WGS) entry which is preliminary data.</text>
</comment>
<dbReference type="RefSeq" id="WP_008040500.1">
    <property type="nucleotide sequence ID" value="NZ_JH725147.1"/>
</dbReference>
<keyword evidence="2" id="KW-1185">Reference proteome</keyword>
<reference evidence="1 2" key="1">
    <citation type="submission" date="2012-03" db="EMBL/GenBank/DDBJ databases">
        <title>The Genome Sequence of Bartonella tamiae Th239.</title>
        <authorList>
            <consortium name="The Broad Institute Genome Sequencing Platform"/>
            <consortium name="The Broad Institute Genome Sequencing Center for Infectious Disease"/>
            <person name="Feldgarden M."/>
            <person name="Kirby J."/>
            <person name="Kosoy M."/>
            <person name="Birtles R."/>
            <person name="Probert W.S."/>
            <person name="Chiaraviglio L."/>
            <person name="Young S.K."/>
            <person name="Zeng Q."/>
            <person name="Gargeya S."/>
            <person name="Fitzgerald M."/>
            <person name="Haas B."/>
            <person name="Abouelleil A."/>
            <person name="Alvarado L."/>
            <person name="Arachchi H.M."/>
            <person name="Berlin A."/>
            <person name="Chapman S.B."/>
            <person name="Gearin G."/>
            <person name="Goldberg J."/>
            <person name="Griggs A."/>
            <person name="Gujja S."/>
            <person name="Hansen M."/>
            <person name="Heiman D."/>
            <person name="Howarth C."/>
            <person name="Larimer J."/>
            <person name="Lui A."/>
            <person name="MacDonald P.J.P."/>
            <person name="McCowen C."/>
            <person name="Montmayeur A."/>
            <person name="Murphy C."/>
            <person name="Neiman D."/>
            <person name="Pearson M."/>
            <person name="Priest M."/>
            <person name="Roberts A."/>
            <person name="Saif S."/>
            <person name="Shea T."/>
            <person name="Sisk P."/>
            <person name="Stolte C."/>
            <person name="Sykes S."/>
            <person name="Wortman J."/>
            <person name="Nusbaum C."/>
            <person name="Birren B."/>
        </authorList>
    </citation>
    <scope>NUCLEOTIDE SEQUENCE [LARGE SCALE GENOMIC DNA]</scope>
    <source>
        <strain evidence="1 2">Th239</strain>
    </source>
</reference>
<dbReference type="STRING" id="1094558.ME5_01830"/>
<protein>
    <submittedName>
        <fullName evidence="1">Uncharacterized protein</fullName>
    </submittedName>
</protein>
<dbReference type="Proteomes" id="UP000008952">
    <property type="component" value="Unassembled WGS sequence"/>
</dbReference>
<accession>J0R155</accession>
<name>J0R155_9HYPH</name>
<evidence type="ECO:0000313" key="2">
    <source>
        <dbReference type="Proteomes" id="UP000008952"/>
    </source>
</evidence>
<dbReference type="HOGENOM" id="CLU_2080127_0_0_5"/>
<evidence type="ECO:0000313" key="1">
    <source>
        <dbReference type="EMBL" id="EJF89279.1"/>
    </source>
</evidence>